<evidence type="ECO:0000313" key="10">
    <source>
        <dbReference type="Proteomes" id="UP000270299"/>
    </source>
</evidence>
<evidence type="ECO:0000256" key="7">
    <source>
        <dbReference type="ARBA" id="ARBA00023235"/>
    </source>
</evidence>
<keyword evidence="3 8" id="KW-0812">Transmembrane</keyword>
<dbReference type="InterPro" id="IPR017825">
    <property type="entry name" value="Lycopene_cyclase_dom"/>
</dbReference>
<feature type="transmembrane region" description="Helical" evidence="8">
    <location>
        <begin position="80"/>
        <end position="101"/>
    </location>
</feature>
<feature type="transmembrane region" description="Helical" evidence="8">
    <location>
        <begin position="6"/>
        <end position="23"/>
    </location>
</feature>
<reference evidence="9 10" key="1">
    <citation type="submission" date="2018-10" db="EMBL/GenBank/DDBJ databases">
        <authorList>
            <person name="Li J."/>
        </authorList>
    </citation>
    <scope>NUCLEOTIDE SEQUENCE [LARGE SCALE GENOMIC DNA]</scope>
    <source>
        <strain evidence="9 10">CCTCC AB209002</strain>
    </source>
</reference>
<evidence type="ECO:0000313" key="9">
    <source>
        <dbReference type="EMBL" id="RLP71446.1"/>
    </source>
</evidence>
<dbReference type="AlphaFoldDB" id="A0A3L6ZTY9"/>
<dbReference type="GO" id="GO:0016020">
    <property type="term" value="C:membrane"/>
    <property type="evidence" value="ECO:0007669"/>
    <property type="project" value="UniProtKB-SubCell"/>
</dbReference>
<proteinExistence type="predicted"/>
<comment type="subcellular location">
    <subcellularLocation>
        <location evidence="1">Membrane</location>
        <topology evidence="1">Multi-pass membrane protein</topology>
    </subcellularLocation>
</comment>
<keyword evidence="10" id="KW-1185">Reference proteome</keyword>
<keyword evidence="5 8" id="KW-1133">Transmembrane helix</keyword>
<evidence type="ECO:0000256" key="5">
    <source>
        <dbReference type="ARBA" id="ARBA00022989"/>
    </source>
</evidence>
<organism evidence="9 10">
    <name type="scientific">Mycetocola manganoxydans</name>
    <dbReference type="NCBI Taxonomy" id="699879"/>
    <lineage>
        <taxon>Bacteria</taxon>
        <taxon>Bacillati</taxon>
        <taxon>Actinomycetota</taxon>
        <taxon>Actinomycetes</taxon>
        <taxon>Micrococcales</taxon>
        <taxon>Microbacteriaceae</taxon>
        <taxon>Mycetocola</taxon>
    </lineage>
</organism>
<feature type="transmembrane region" description="Helical" evidence="8">
    <location>
        <begin position="35"/>
        <end position="60"/>
    </location>
</feature>
<evidence type="ECO:0000256" key="3">
    <source>
        <dbReference type="ARBA" id="ARBA00022692"/>
    </source>
</evidence>
<evidence type="ECO:0000256" key="8">
    <source>
        <dbReference type="SAM" id="Phobius"/>
    </source>
</evidence>
<evidence type="ECO:0000256" key="1">
    <source>
        <dbReference type="ARBA" id="ARBA00004141"/>
    </source>
</evidence>
<dbReference type="GO" id="GO:0045436">
    <property type="term" value="F:lycopene beta cyclase activity"/>
    <property type="evidence" value="ECO:0007669"/>
    <property type="project" value="UniProtKB-ARBA"/>
</dbReference>
<keyword evidence="7" id="KW-0413">Isomerase</keyword>
<keyword evidence="4" id="KW-0125">Carotenoid biosynthesis</keyword>
<dbReference type="NCBIfam" id="TIGR03462">
    <property type="entry name" value="CarR_dom_SF"/>
    <property type="match status" value="1"/>
</dbReference>
<accession>A0A3L6ZTY9</accession>
<dbReference type="RefSeq" id="WP_121672962.1">
    <property type="nucleotide sequence ID" value="NZ_BMXM01000004.1"/>
</dbReference>
<dbReference type="GO" id="GO:0016872">
    <property type="term" value="F:intramolecular lyase activity"/>
    <property type="evidence" value="ECO:0007669"/>
    <property type="project" value="InterPro"/>
</dbReference>
<evidence type="ECO:0000256" key="2">
    <source>
        <dbReference type="ARBA" id="ARBA00004829"/>
    </source>
</evidence>
<dbReference type="GO" id="GO:0016117">
    <property type="term" value="P:carotenoid biosynthetic process"/>
    <property type="evidence" value="ECO:0007669"/>
    <property type="project" value="UniProtKB-KW"/>
</dbReference>
<protein>
    <submittedName>
        <fullName evidence="9">Lycopene cyclase domain-containing protein</fullName>
    </submittedName>
</protein>
<sequence>MSIIYLLVLLASIGCMMLLDHRFRLFFWRDARRAALVVLAGLVFFVLWDLFGIGLGIFYRGETEFMTGIVVAPELPLEELFFLAFLSYLTMVLITGADVLLRARRSTR</sequence>
<dbReference type="EMBL" id="RCUV01000008">
    <property type="protein sequence ID" value="RLP71446.1"/>
    <property type="molecule type" value="Genomic_DNA"/>
</dbReference>
<keyword evidence="6 8" id="KW-0472">Membrane</keyword>
<dbReference type="Proteomes" id="UP000270299">
    <property type="component" value="Unassembled WGS sequence"/>
</dbReference>
<evidence type="ECO:0000256" key="6">
    <source>
        <dbReference type="ARBA" id="ARBA00023136"/>
    </source>
</evidence>
<comment type="pathway">
    <text evidence="2">Carotenoid biosynthesis.</text>
</comment>
<comment type="caution">
    <text evidence="9">The sequence shown here is derived from an EMBL/GenBank/DDBJ whole genome shotgun (WGS) entry which is preliminary data.</text>
</comment>
<name>A0A3L6ZTY9_9MICO</name>
<evidence type="ECO:0000256" key="4">
    <source>
        <dbReference type="ARBA" id="ARBA00022746"/>
    </source>
</evidence>
<gene>
    <name evidence="9" type="ORF">D9V29_08890</name>
</gene>
<dbReference type="OrthoDB" id="4774157at2"/>